<dbReference type="Gene3D" id="3.40.630.10">
    <property type="entry name" value="Zn peptidases"/>
    <property type="match status" value="1"/>
</dbReference>
<dbReference type="EMBL" id="JAFCMP010000525">
    <property type="protein sequence ID" value="KAG5177403.1"/>
    <property type="molecule type" value="Genomic_DNA"/>
</dbReference>
<evidence type="ECO:0000256" key="1">
    <source>
        <dbReference type="ARBA" id="ARBA00001947"/>
    </source>
</evidence>
<comment type="similarity">
    <text evidence="2 3">Belongs to the peptidase M14 family.</text>
</comment>
<dbReference type="PROSITE" id="PS52035">
    <property type="entry name" value="PEPTIDASE_M14"/>
    <property type="match status" value="1"/>
</dbReference>
<dbReference type="Pfam" id="PF00246">
    <property type="entry name" value="Peptidase_M14"/>
    <property type="match status" value="1"/>
</dbReference>
<comment type="caution">
    <text evidence="5">The sequence shown here is derived from an EMBL/GenBank/DDBJ whole genome shotgun (WGS) entry which is preliminary data.</text>
</comment>
<evidence type="ECO:0000259" key="4">
    <source>
        <dbReference type="PROSITE" id="PS52035"/>
    </source>
</evidence>
<comment type="cofactor">
    <cofactor evidence="1">
        <name>Zn(2+)</name>
        <dbReference type="ChEBI" id="CHEBI:29105"/>
    </cofactor>
</comment>
<reference evidence="5" key="1">
    <citation type="submission" date="2021-02" db="EMBL/GenBank/DDBJ databases">
        <title>First Annotated Genome of the Yellow-green Alga Tribonema minus.</title>
        <authorList>
            <person name="Mahan K.M."/>
        </authorList>
    </citation>
    <scope>NUCLEOTIDE SEQUENCE</scope>
    <source>
        <strain evidence="5">UTEX B ZZ1240</strain>
    </source>
</reference>
<evidence type="ECO:0000256" key="3">
    <source>
        <dbReference type="PROSITE-ProRule" id="PRU01379"/>
    </source>
</evidence>
<dbReference type="GO" id="GO:0008270">
    <property type="term" value="F:zinc ion binding"/>
    <property type="evidence" value="ECO:0007669"/>
    <property type="project" value="InterPro"/>
</dbReference>
<name>A0A835YMV6_9STRA</name>
<evidence type="ECO:0000313" key="5">
    <source>
        <dbReference type="EMBL" id="KAG5177403.1"/>
    </source>
</evidence>
<comment type="caution">
    <text evidence="3">Lacks conserved residue(s) required for the propagation of feature annotation.</text>
</comment>
<organism evidence="5 6">
    <name type="scientific">Tribonema minus</name>
    <dbReference type="NCBI Taxonomy" id="303371"/>
    <lineage>
        <taxon>Eukaryota</taxon>
        <taxon>Sar</taxon>
        <taxon>Stramenopiles</taxon>
        <taxon>Ochrophyta</taxon>
        <taxon>PX clade</taxon>
        <taxon>Xanthophyceae</taxon>
        <taxon>Tribonematales</taxon>
        <taxon>Tribonemataceae</taxon>
        <taxon>Tribonema</taxon>
    </lineage>
</organism>
<dbReference type="OrthoDB" id="10253041at2759"/>
<dbReference type="GO" id="GO:0006508">
    <property type="term" value="P:proteolysis"/>
    <property type="evidence" value="ECO:0007669"/>
    <property type="project" value="InterPro"/>
</dbReference>
<dbReference type="PANTHER" id="PTHR12756">
    <property type="entry name" value="CYTOSOLIC CARBOXYPEPTIDASE"/>
    <property type="match status" value="1"/>
</dbReference>
<dbReference type="AlphaFoldDB" id="A0A835YMV6"/>
<evidence type="ECO:0000256" key="2">
    <source>
        <dbReference type="ARBA" id="ARBA00005988"/>
    </source>
</evidence>
<proteinExistence type="inferred from homology"/>
<dbReference type="InterPro" id="IPR000834">
    <property type="entry name" value="Peptidase_M14"/>
</dbReference>
<gene>
    <name evidence="5" type="ORF">JKP88DRAFT_158854</name>
</gene>
<dbReference type="Proteomes" id="UP000664859">
    <property type="component" value="Unassembled WGS sequence"/>
</dbReference>
<evidence type="ECO:0000313" key="6">
    <source>
        <dbReference type="Proteomes" id="UP000664859"/>
    </source>
</evidence>
<dbReference type="InterPro" id="IPR050821">
    <property type="entry name" value="Cytosolic_carboxypeptidase"/>
</dbReference>
<dbReference type="SUPFAM" id="SSF53187">
    <property type="entry name" value="Zn-dependent exopeptidases"/>
    <property type="match status" value="1"/>
</dbReference>
<dbReference type="PANTHER" id="PTHR12756:SF11">
    <property type="entry name" value="CYTOSOLIC CARBOXYPEPTIDASE 1"/>
    <property type="match status" value="1"/>
</dbReference>
<sequence>MKPLVYSVAATTAAGSAPHAHHRSTGWHRSGEQVRYFCSSGSGSGNGGGGGGSSTFAGGSIGGSGGGAAAKRAAAAPRARYTLTFVHTFAHGGDTVYFAHSLPYTYARLRGALAALGRDAARAAVARRTTLCRTLAGNDVPLVTVTAACCGGGGGAQQLARRPAVVLTARVHPGESNASWIMDGLLRFLTGAHPAAAALRERFVFKVIPMLNPDGVINGNHRASLAGCDLNRRWAAPKAHLHPEIYHARALIQRLHAQRGVLLVCDIHAHSR</sequence>
<feature type="non-terminal residue" evidence="5">
    <location>
        <position position="272"/>
    </location>
</feature>
<feature type="domain" description="Peptidase M14" evidence="4">
    <location>
        <begin position="102"/>
        <end position="272"/>
    </location>
</feature>
<protein>
    <recommendedName>
        <fullName evidence="4">Peptidase M14 domain-containing protein</fullName>
    </recommendedName>
</protein>
<dbReference type="GO" id="GO:0004181">
    <property type="term" value="F:metallocarboxypeptidase activity"/>
    <property type="evidence" value="ECO:0007669"/>
    <property type="project" value="InterPro"/>
</dbReference>
<keyword evidence="6" id="KW-1185">Reference proteome</keyword>
<accession>A0A835YMV6</accession>